<dbReference type="Proteomes" id="UP000799436">
    <property type="component" value="Unassembled WGS sequence"/>
</dbReference>
<protein>
    <recommendedName>
        <fullName evidence="4">F-box domain-containing protein</fullName>
    </recommendedName>
</protein>
<evidence type="ECO:0008006" key="4">
    <source>
        <dbReference type="Google" id="ProtNLM"/>
    </source>
</evidence>
<sequence length="307" mass="34825">MAAMFHAAAEAGRSLKRFTGHRLGYQLFNEDTTADSSALIDMLHSIRLTVYFPTIGDETVNWTEDDMEEAIFMTIQYLQSGAFHRLLAGMSQLHTLKLNFPNVPGIESPVNEANTIAVLPEIVGTHIWHNLRDFAINHTGATEDELVDFVLRHKSNLRRISISHITLSEGNWNSVFERIAGKCPRLRKVKLSGDFVYTAGDRRWCMYKFARPNEQMEAAVINEALEAYVRDGGAFPDGRELYQEECRQKAALGIAEELEDPDPFEENEPVFRTFKGRTLVKRPEDDGGYDSDGSHISYGSDEFDWEI</sequence>
<evidence type="ECO:0000256" key="1">
    <source>
        <dbReference type="SAM" id="MobiDB-lite"/>
    </source>
</evidence>
<reference evidence="2" key="1">
    <citation type="journal article" date="2020" name="Stud. Mycol.">
        <title>101 Dothideomycetes genomes: a test case for predicting lifestyles and emergence of pathogens.</title>
        <authorList>
            <person name="Haridas S."/>
            <person name="Albert R."/>
            <person name="Binder M."/>
            <person name="Bloem J."/>
            <person name="Labutti K."/>
            <person name="Salamov A."/>
            <person name="Andreopoulos B."/>
            <person name="Baker S."/>
            <person name="Barry K."/>
            <person name="Bills G."/>
            <person name="Bluhm B."/>
            <person name="Cannon C."/>
            <person name="Castanera R."/>
            <person name="Culley D."/>
            <person name="Daum C."/>
            <person name="Ezra D."/>
            <person name="Gonzalez J."/>
            <person name="Henrissat B."/>
            <person name="Kuo A."/>
            <person name="Liang C."/>
            <person name="Lipzen A."/>
            <person name="Lutzoni F."/>
            <person name="Magnuson J."/>
            <person name="Mondo S."/>
            <person name="Nolan M."/>
            <person name="Ohm R."/>
            <person name="Pangilinan J."/>
            <person name="Park H.-J."/>
            <person name="Ramirez L."/>
            <person name="Alfaro M."/>
            <person name="Sun H."/>
            <person name="Tritt A."/>
            <person name="Yoshinaga Y."/>
            <person name="Zwiers L.-H."/>
            <person name="Turgeon B."/>
            <person name="Goodwin S."/>
            <person name="Spatafora J."/>
            <person name="Crous P."/>
            <person name="Grigoriev I."/>
        </authorList>
    </citation>
    <scope>NUCLEOTIDE SEQUENCE</scope>
    <source>
        <strain evidence="2">CBS 116005</strain>
    </source>
</reference>
<dbReference type="EMBL" id="ML995958">
    <property type="protein sequence ID" value="KAF2763839.1"/>
    <property type="molecule type" value="Genomic_DNA"/>
</dbReference>
<evidence type="ECO:0000313" key="3">
    <source>
        <dbReference type="Proteomes" id="UP000799436"/>
    </source>
</evidence>
<name>A0A6G1KU98_9PEZI</name>
<feature type="region of interest" description="Disordered" evidence="1">
    <location>
        <begin position="282"/>
        <end position="307"/>
    </location>
</feature>
<proteinExistence type="predicted"/>
<evidence type="ECO:0000313" key="2">
    <source>
        <dbReference type="EMBL" id="KAF2763839.1"/>
    </source>
</evidence>
<dbReference type="InterPro" id="IPR032675">
    <property type="entry name" value="LRR_dom_sf"/>
</dbReference>
<dbReference type="Gene3D" id="3.80.10.10">
    <property type="entry name" value="Ribonuclease Inhibitor"/>
    <property type="match status" value="1"/>
</dbReference>
<accession>A0A6G1KU98</accession>
<organism evidence="2 3">
    <name type="scientific">Teratosphaeria nubilosa</name>
    <dbReference type="NCBI Taxonomy" id="161662"/>
    <lineage>
        <taxon>Eukaryota</taxon>
        <taxon>Fungi</taxon>
        <taxon>Dikarya</taxon>
        <taxon>Ascomycota</taxon>
        <taxon>Pezizomycotina</taxon>
        <taxon>Dothideomycetes</taxon>
        <taxon>Dothideomycetidae</taxon>
        <taxon>Mycosphaerellales</taxon>
        <taxon>Teratosphaeriaceae</taxon>
        <taxon>Teratosphaeria</taxon>
    </lineage>
</organism>
<dbReference type="OrthoDB" id="5422579at2759"/>
<dbReference type="SUPFAM" id="SSF52047">
    <property type="entry name" value="RNI-like"/>
    <property type="match status" value="1"/>
</dbReference>
<dbReference type="AlphaFoldDB" id="A0A6G1KU98"/>
<keyword evidence="3" id="KW-1185">Reference proteome</keyword>
<gene>
    <name evidence="2" type="ORF">EJ03DRAFT_332402</name>
</gene>